<keyword evidence="3" id="KW-0949">S-adenosyl-L-methionine</keyword>
<evidence type="ECO:0000256" key="1">
    <source>
        <dbReference type="ARBA" id="ARBA00022603"/>
    </source>
</evidence>
<dbReference type="SUPFAM" id="SSF53335">
    <property type="entry name" value="S-adenosyl-L-methionine-dependent methyltransferases"/>
    <property type="match status" value="1"/>
</dbReference>
<dbReference type="GO" id="GO:0009312">
    <property type="term" value="P:oligosaccharide biosynthetic process"/>
    <property type="evidence" value="ECO:0007669"/>
    <property type="project" value="InterPro"/>
</dbReference>
<keyword evidence="1 4" id="KW-0489">Methyltransferase</keyword>
<dbReference type="Pfam" id="PF05401">
    <property type="entry name" value="NodS"/>
    <property type="match status" value="1"/>
</dbReference>
<dbReference type="PANTHER" id="PTHR43464:SF19">
    <property type="entry name" value="UBIQUINONE BIOSYNTHESIS O-METHYLTRANSFERASE, MITOCHONDRIAL"/>
    <property type="match status" value="1"/>
</dbReference>
<dbReference type="GO" id="GO:0032259">
    <property type="term" value="P:methylation"/>
    <property type="evidence" value="ECO:0007669"/>
    <property type="project" value="UniProtKB-KW"/>
</dbReference>
<dbReference type="Proteomes" id="UP000032680">
    <property type="component" value="Unassembled WGS sequence"/>
</dbReference>
<evidence type="ECO:0000313" key="4">
    <source>
        <dbReference type="EMBL" id="GAN77088.1"/>
    </source>
</evidence>
<proteinExistence type="predicted"/>
<keyword evidence="2 4" id="KW-0808">Transferase</keyword>
<dbReference type="Gene3D" id="3.40.50.150">
    <property type="entry name" value="Vaccinia Virus protein VP39"/>
    <property type="match status" value="1"/>
</dbReference>
<gene>
    <name evidence="4" type="ORF">Asru_0231_10</name>
</gene>
<keyword evidence="5" id="KW-1185">Reference proteome</keyword>
<evidence type="ECO:0000256" key="2">
    <source>
        <dbReference type="ARBA" id="ARBA00022679"/>
    </source>
</evidence>
<comment type="caution">
    <text evidence="4">The sequence shown here is derived from an EMBL/GenBank/DDBJ whole genome shotgun (WGS) entry which is preliminary data.</text>
</comment>
<sequence length="198" mass="22328">MRERGAHERVVPESLAPAYFDRVYARDPDPWRFRDSPYERAKYRATIDALPRPRFANAFEVGCSIGVLSALLAARCDRLLSVDVADAALDQARRSCAGLPQIRFERMHIPNEWPDDVFDLIVLSEVLYYLNDADVHRAARRTSASLRPGGVALLVHWTGPTDYPLTADVAAEAFITASALIVRTSKRTPEYRMDVLLR</sequence>
<dbReference type="OrthoDB" id="116799at2"/>
<evidence type="ECO:0000313" key="5">
    <source>
        <dbReference type="Proteomes" id="UP000032680"/>
    </source>
</evidence>
<reference evidence="4 5" key="1">
    <citation type="submission" date="2012-11" db="EMBL/GenBank/DDBJ databases">
        <title>Whole genome sequence of Acidisphaera rubrifaciens HS-AP3.</title>
        <authorList>
            <person name="Azuma Y."/>
            <person name="Higashiura N."/>
            <person name="Hirakawa H."/>
            <person name="Matsushita K."/>
        </authorList>
    </citation>
    <scope>NUCLEOTIDE SEQUENCE [LARGE SCALE GENOMIC DNA]</scope>
    <source>
        <strain evidence="4 5">HS-AP3</strain>
    </source>
</reference>
<evidence type="ECO:0000256" key="3">
    <source>
        <dbReference type="ARBA" id="ARBA00022691"/>
    </source>
</evidence>
<protein>
    <submittedName>
        <fullName evidence="4">Methyltransferase type 12</fullName>
    </submittedName>
</protein>
<accession>A0A0D6P798</accession>
<organism evidence="4 5">
    <name type="scientific">Acidisphaera rubrifaciens HS-AP3</name>
    <dbReference type="NCBI Taxonomy" id="1231350"/>
    <lineage>
        <taxon>Bacteria</taxon>
        <taxon>Pseudomonadati</taxon>
        <taxon>Pseudomonadota</taxon>
        <taxon>Alphaproteobacteria</taxon>
        <taxon>Acetobacterales</taxon>
        <taxon>Acetobacteraceae</taxon>
        <taxon>Acidisphaera</taxon>
    </lineage>
</organism>
<dbReference type="InterPro" id="IPR008715">
    <property type="entry name" value="SAM-MeTfrase_NodS-like"/>
</dbReference>
<dbReference type="CDD" id="cd02440">
    <property type="entry name" value="AdoMet_MTases"/>
    <property type="match status" value="1"/>
</dbReference>
<dbReference type="InterPro" id="IPR029063">
    <property type="entry name" value="SAM-dependent_MTases_sf"/>
</dbReference>
<name>A0A0D6P798_9PROT</name>
<dbReference type="PANTHER" id="PTHR43464">
    <property type="entry name" value="METHYLTRANSFERASE"/>
    <property type="match status" value="1"/>
</dbReference>
<dbReference type="GO" id="GO:0008757">
    <property type="term" value="F:S-adenosylmethionine-dependent methyltransferase activity"/>
    <property type="evidence" value="ECO:0007669"/>
    <property type="project" value="InterPro"/>
</dbReference>
<dbReference type="AlphaFoldDB" id="A0A0D6P798"/>
<dbReference type="EMBL" id="BANB01000231">
    <property type="protein sequence ID" value="GAN77088.1"/>
    <property type="molecule type" value="Genomic_DNA"/>
</dbReference>